<proteinExistence type="predicted"/>
<name>A0A4R6KLP1_9ACTN</name>
<evidence type="ECO:0000256" key="1">
    <source>
        <dbReference type="ARBA" id="ARBA00023015"/>
    </source>
</evidence>
<dbReference type="EMBL" id="SNWQ01000003">
    <property type="protein sequence ID" value="TDO51305.1"/>
    <property type="molecule type" value="Genomic_DNA"/>
</dbReference>
<dbReference type="Pfam" id="PF13404">
    <property type="entry name" value="HTH_AsnC-type"/>
    <property type="match status" value="1"/>
</dbReference>
<dbReference type="Pfam" id="PF01037">
    <property type="entry name" value="AsnC_trans_reg"/>
    <property type="match status" value="1"/>
</dbReference>
<sequence>MRNLAPICWDEMSLLGRSGGNMHNVDTLDSLDARILLALDDDPDASILALSRALKISRNTVHARLQRLSRSTLLGFSQRVPPQAMGYHLVAFVSLAVSQTVEGASEQLQDIPEVVEIHNTTGPADLLVKVVATDTDELHRITKSILAIDGVERSNTAISLSQSMPNRTRALLERAATS</sequence>
<dbReference type="GO" id="GO:0043200">
    <property type="term" value="P:response to amino acid"/>
    <property type="evidence" value="ECO:0007669"/>
    <property type="project" value="TreeGrafter"/>
</dbReference>
<evidence type="ECO:0000256" key="2">
    <source>
        <dbReference type="ARBA" id="ARBA00023125"/>
    </source>
</evidence>
<dbReference type="AlphaFoldDB" id="A0A4R6KLP1"/>
<dbReference type="GO" id="GO:0005829">
    <property type="term" value="C:cytosol"/>
    <property type="evidence" value="ECO:0007669"/>
    <property type="project" value="TreeGrafter"/>
</dbReference>
<keyword evidence="7" id="KW-1185">Reference proteome</keyword>
<evidence type="ECO:0000259" key="4">
    <source>
        <dbReference type="Pfam" id="PF01037"/>
    </source>
</evidence>
<dbReference type="Gene3D" id="3.30.70.920">
    <property type="match status" value="1"/>
</dbReference>
<keyword evidence="3" id="KW-0804">Transcription</keyword>
<dbReference type="InterPro" id="IPR036390">
    <property type="entry name" value="WH_DNA-bd_sf"/>
</dbReference>
<evidence type="ECO:0000256" key="3">
    <source>
        <dbReference type="ARBA" id="ARBA00023163"/>
    </source>
</evidence>
<dbReference type="InterPro" id="IPR019887">
    <property type="entry name" value="Tscrpt_reg_AsnC/Lrp_C"/>
</dbReference>
<dbReference type="PANTHER" id="PTHR30154:SF34">
    <property type="entry name" value="TRANSCRIPTIONAL REGULATOR AZLB"/>
    <property type="match status" value="1"/>
</dbReference>
<gene>
    <name evidence="6" type="ORF">EV643_10342</name>
</gene>
<dbReference type="SUPFAM" id="SSF46785">
    <property type="entry name" value="Winged helix' DNA-binding domain"/>
    <property type="match status" value="1"/>
</dbReference>
<evidence type="ECO:0000259" key="5">
    <source>
        <dbReference type="Pfam" id="PF13404"/>
    </source>
</evidence>
<keyword evidence="1" id="KW-0805">Transcription regulation</keyword>
<evidence type="ECO:0000313" key="6">
    <source>
        <dbReference type="EMBL" id="TDO51305.1"/>
    </source>
</evidence>
<comment type="caution">
    <text evidence="6">The sequence shown here is derived from an EMBL/GenBank/DDBJ whole genome shotgun (WGS) entry which is preliminary data.</text>
</comment>
<dbReference type="Gene3D" id="1.10.10.10">
    <property type="entry name" value="Winged helix-like DNA-binding domain superfamily/Winged helix DNA-binding domain"/>
    <property type="match status" value="1"/>
</dbReference>
<feature type="domain" description="Transcription regulator AsnC/Lrp ligand binding" evidence="4">
    <location>
        <begin position="99"/>
        <end position="162"/>
    </location>
</feature>
<dbReference type="SMART" id="SM00344">
    <property type="entry name" value="HTH_ASNC"/>
    <property type="match status" value="1"/>
</dbReference>
<reference evidence="6 7" key="1">
    <citation type="submission" date="2019-03" db="EMBL/GenBank/DDBJ databases">
        <title>Genomic Encyclopedia of Type Strains, Phase III (KMG-III): the genomes of soil and plant-associated and newly described type strains.</title>
        <authorList>
            <person name="Whitman W."/>
        </authorList>
    </citation>
    <scope>NUCLEOTIDE SEQUENCE [LARGE SCALE GENOMIC DNA]</scope>
    <source>
        <strain evidence="6 7">VKM Ac-2527</strain>
    </source>
</reference>
<evidence type="ECO:0000313" key="7">
    <source>
        <dbReference type="Proteomes" id="UP000295388"/>
    </source>
</evidence>
<organism evidence="6 7">
    <name type="scientific">Kribbella caucasensis</name>
    <dbReference type="NCBI Taxonomy" id="2512215"/>
    <lineage>
        <taxon>Bacteria</taxon>
        <taxon>Bacillati</taxon>
        <taxon>Actinomycetota</taxon>
        <taxon>Actinomycetes</taxon>
        <taxon>Propionibacteriales</taxon>
        <taxon>Kribbellaceae</taxon>
        <taxon>Kribbella</taxon>
    </lineage>
</organism>
<dbReference type="InterPro" id="IPR000485">
    <property type="entry name" value="AsnC-type_HTH_dom"/>
</dbReference>
<dbReference type="InterPro" id="IPR019888">
    <property type="entry name" value="Tscrpt_reg_AsnC-like"/>
</dbReference>
<protein>
    <submittedName>
        <fullName evidence="6">DNA-binding Lrp family transcriptional regulator</fullName>
    </submittedName>
</protein>
<keyword evidence="2 6" id="KW-0238">DNA-binding</keyword>
<dbReference type="PANTHER" id="PTHR30154">
    <property type="entry name" value="LEUCINE-RESPONSIVE REGULATORY PROTEIN"/>
    <property type="match status" value="1"/>
</dbReference>
<dbReference type="Proteomes" id="UP000295388">
    <property type="component" value="Unassembled WGS sequence"/>
</dbReference>
<dbReference type="SUPFAM" id="SSF54909">
    <property type="entry name" value="Dimeric alpha+beta barrel"/>
    <property type="match status" value="1"/>
</dbReference>
<feature type="domain" description="HTH asnC-type" evidence="5">
    <location>
        <begin position="28"/>
        <end position="68"/>
    </location>
</feature>
<dbReference type="GO" id="GO:0043565">
    <property type="term" value="F:sequence-specific DNA binding"/>
    <property type="evidence" value="ECO:0007669"/>
    <property type="project" value="InterPro"/>
</dbReference>
<accession>A0A4R6KLP1</accession>
<dbReference type="InterPro" id="IPR011008">
    <property type="entry name" value="Dimeric_a/b-barrel"/>
</dbReference>
<dbReference type="InterPro" id="IPR036388">
    <property type="entry name" value="WH-like_DNA-bd_sf"/>
</dbReference>